<accession>A0AAE3YQ37</accession>
<proteinExistence type="predicted"/>
<protein>
    <recommendedName>
        <fullName evidence="3">Tetratricopeptide repeat protein</fullName>
    </recommendedName>
</protein>
<dbReference type="EMBL" id="JAVDYB010000001">
    <property type="protein sequence ID" value="MDR7276550.1"/>
    <property type="molecule type" value="Genomic_DNA"/>
</dbReference>
<keyword evidence="2" id="KW-1185">Reference proteome</keyword>
<evidence type="ECO:0000313" key="1">
    <source>
        <dbReference type="EMBL" id="MDR7276550.1"/>
    </source>
</evidence>
<sequence>MDTVMTELGRGLELARAGERARARETLTTLWDTVGEHGDALHRCSIAHHLADLQDDVHDELRWDERALAAVADLDDARARAHDASLRVRAFLPSLHLNLADGYLRAGQAGRARQHADATEAHLSELPDDDYGTMIRSALARIRSSLG</sequence>
<comment type="caution">
    <text evidence="1">The sequence shown here is derived from an EMBL/GenBank/DDBJ whole genome shotgun (WGS) entry which is preliminary data.</text>
</comment>
<dbReference type="RefSeq" id="WP_310368736.1">
    <property type="nucleotide sequence ID" value="NZ_JAVDYB010000001.1"/>
</dbReference>
<name>A0AAE3YQ37_9ACTN</name>
<evidence type="ECO:0008006" key="3">
    <source>
        <dbReference type="Google" id="ProtNLM"/>
    </source>
</evidence>
<evidence type="ECO:0000313" key="2">
    <source>
        <dbReference type="Proteomes" id="UP001183643"/>
    </source>
</evidence>
<organism evidence="1 2">
    <name type="scientific">Catenuloplanes atrovinosus</name>
    <dbReference type="NCBI Taxonomy" id="137266"/>
    <lineage>
        <taxon>Bacteria</taxon>
        <taxon>Bacillati</taxon>
        <taxon>Actinomycetota</taxon>
        <taxon>Actinomycetes</taxon>
        <taxon>Micromonosporales</taxon>
        <taxon>Micromonosporaceae</taxon>
        <taxon>Catenuloplanes</taxon>
    </lineage>
</organism>
<reference evidence="1" key="1">
    <citation type="submission" date="2023-07" db="EMBL/GenBank/DDBJ databases">
        <title>Sequencing the genomes of 1000 actinobacteria strains.</title>
        <authorList>
            <person name="Klenk H.-P."/>
        </authorList>
    </citation>
    <scope>NUCLEOTIDE SEQUENCE</scope>
    <source>
        <strain evidence="1">DSM 44707</strain>
    </source>
</reference>
<gene>
    <name evidence="1" type="ORF">J2S41_003328</name>
</gene>
<dbReference type="AlphaFoldDB" id="A0AAE3YQ37"/>
<dbReference type="Proteomes" id="UP001183643">
    <property type="component" value="Unassembled WGS sequence"/>
</dbReference>